<feature type="transmembrane region" description="Helical" evidence="7">
    <location>
        <begin position="178"/>
        <end position="201"/>
    </location>
</feature>
<dbReference type="EMBL" id="JBHUEK010000034">
    <property type="protein sequence ID" value="MFD1781543.1"/>
    <property type="molecule type" value="Genomic_DNA"/>
</dbReference>
<dbReference type="PANTHER" id="PTHR32243">
    <property type="entry name" value="MALTOSE TRANSPORT SYSTEM PERMEASE-RELATED"/>
    <property type="match status" value="1"/>
</dbReference>
<keyword evidence="6 7" id="KW-0472">Membrane</keyword>
<evidence type="ECO:0000256" key="3">
    <source>
        <dbReference type="ARBA" id="ARBA00022475"/>
    </source>
</evidence>
<evidence type="ECO:0000256" key="4">
    <source>
        <dbReference type="ARBA" id="ARBA00022692"/>
    </source>
</evidence>
<evidence type="ECO:0000256" key="5">
    <source>
        <dbReference type="ARBA" id="ARBA00022989"/>
    </source>
</evidence>
<proteinExistence type="inferred from homology"/>
<comment type="subcellular location">
    <subcellularLocation>
        <location evidence="1 7">Cell membrane</location>
        <topology evidence="1 7">Multi-pass membrane protein</topology>
    </subcellularLocation>
</comment>
<feature type="transmembrane region" description="Helical" evidence="7">
    <location>
        <begin position="136"/>
        <end position="157"/>
    </location>
</feature>
<keyword evidence="2 7" id="KW-0813">Transport</keyword>
<name>A0ABW4MVH5_9BACI</name>
<dbReference type="PANTHER" id="PTHR32243:SF18">
    <property type="entry name" value="INNER MEMBRANE ABC TRANSPORTER PERMEASE PROTEIN YCJP"/>
    <property type="match status" value="1"/>
</dbReference>
<feature type="transmembrane region" description="Helical" evidence="7">
    <location>
        <begin position="102"/>
        <end position="124"/>
    </location>
</feature>
<dbReference type="RefSeq" id="WP_388041901.1">
    <property type="nucleotide sequence ID" value="NZ_JBHUEK010000034.1"/>
</dbReference>
<evidence type="ECO:0000313" key="10">
    <source>
        <dbReference type="Proteomes" id="UP001597227"/>
    </source>
</evidence>
<keyword evidence="10" id="KW-1185">Reference proteome</keyword>
<feature type="transmembrane region" description="Helical" evidence="7">
    <location>
        <begin position="235"/>
        <end position="256"/>
    </location>
</feature>
<dbReference type="InterPro" id="IPR050901">
    <property type="entry name" value="BP-dep_ABC_trans_perm"/>
</dbReference>
<dbReference type="InterPro" id="IPR035906">
    <property type="entry name" value="MetI-like_sf"/>
</dbReference>
<evidence type="ECO:0000256" key="7">
    <source>
        <dbReference type="RuleBase" id="RU363032"/>
    </source>
</evidence>
<evidence type="ECO:0000259" key="8">
    <source>
        <dbReference type="PROSITE" id="PS50928"/>
    </source>
</evidence>
<evidence type="ECO:0000256" key="1">
    <source>
        <dbReference type="ARBA" id="ARBA00004651"/>
    </source>
</evidence>
<comment type="caution">
    <text evidence="9">The sequence shown here is derived from an EMBL/GenBank/DDBJ whole genome shotgun (WGS) entry which is preliminary data.</text>
</comment>
<dbReference type="CDD" id="cd06261">
    <property type="entry name" value="TM_PBP2"/>
    <property type="match status" value="1"/>
</dbReference>
<reference evidence="10" key="1">
    <citation type="journal article" date="2019" name="Int. J. Syst. Evol. Microbiol.">
        <title>The Global Catalogue of Microorganisms (GCM) 10K type strain sequencing project: providing services to taxonomists for standard genome sequencing and annotation.</title>
        <authorList>
            <consortium name="The Broad Institute Genomics Platform"/>
            <consortium name="The Broad Institute Genome Sequencing Center for Infectious Disease"/>
            <person name="Wu L."/>
            <person name="Ma J."/>
        </authorList>
    </citation>
    <scope>NUCLEOTIDE SEQUENCE [LARGE SCALE GENOMIC DNA]</scope>
    <source>
        <strain evidence="10">CCUG 15531</strain>
    </source>
</reference>
<dbReference type="SUPFAM" id="SSF161098">
    <property type="entry name" value="MetI-like"/>
    <property type="match status" value="1"/>
</dbReference>
<dbReference type="InterPro" id="IPR000515">
    <property type="entry name" value="MetI-like"/>
</dbReference>
<dbReference type="Pfam" id="PF00528">
    <property type="entry name" value="BPD_transp_1"/>
    <property type="match status" value="1"/>
</dbReference>
<sequence length="271" mass="30265">MKHKRRMELIRYVLIAFVSLVFLFPFVWMIIASLKNQAQIMSTDSIFIFTPSLKNYTEVFAQYDFIKFIVNSFIVAFASTVFGLVLGLPASYAIAKYKLHKFGVIILIARIIPGISFMIPWFIIFSKLGLVDTYTALTLSHMLVGLPFIIWIMISSFEALPQELEDSARVDGCTLQGAFFRVLLPLVSPGIITASMMSFILSWNNFMFALVLAGDDTKTLPIAVFNFISYSEINWGALMAAAVIITLPILIISLLLQRYIVSGITSGAVKG</sequence>
<evidence type="ECO:0000256" key="6">
    <source>
        <dbReference type="ARBA" id="ARBA00023136"/>
    </source>
</evidence>
<dbReference type="Proteomes" id="UP001597227">
    <property type="component" value="Unassembled WGS sequence"/>
</dbReference>
<gene>
    <name evidence="9" type="ORF">ACFSFW_23120</name>
</gene>
<accession>A0ABW4MVH5</accession>
<evidence type="ECO:0000256" key="2">
    <source>
        <dbReference type="ARBA" id="ARBA00022448"/>
    </source>
</evidence>
<keyword evidence="5 7" id="KW-1133">Transmembrane helix</keyword>
<organism evidence="9 10">
    <name type="scientific">Fredinandcohnia salidurans</name>
    <dbReference type="NCBI Taxonomy" id="2595041"/>
    <lineage>
        <taxon>Bacteria</taxon>
        <taxon>Bacillati</taxon>
        <taxon>Bacillota</taxon>
        <taxon>Bacilli</taxon>
        <taxon>Bacillales</taxon>
        <taxon>Bacillaceae</taxon>
        <taxon>Fredinandcohnia</taxon>
    </lineage>
</organism>
<comment type="similarity">
    <text evidence="7">Belongs to the binding-protein-dependent transport system permease family.</text>
</comment>
<evidence type="ECO:0000313" key="9">
    <source>
        <dbReference type="EMBL" id="MFD1781543.1"/>
    </source>
</evidence>
<keyword evidence="3" id="KW-1003">Cell membrane</keyword>
<keyword evidence="4 7" id="KW-0812">Transmembrane</keyword>
<dbReference type="Gene3D" id="1.10.3720.10">
    <property type="entry name" value="MetI-like"/>
    <property type="match status" value="1"/>
</dbReference>
<feature type="transmembrane region" description="Helical" evidence="7">
    <location>
        <begin position="12"/>
        <end position="31"/>
    </location>
</feature>
<feature type="transmembrane region" description="Helical" evidence="7">
    <location>
        <begin position="68"/>
        <end position="90"/>
    </location>
</feature>
<dbReference type="PROSITE" id="PS50928">
    <property type="entry name" value="ABC_TM1"/>
    <property type="match status" value="1"/>
</dbReference>
<protein>
    <submittedName>
        <fullName evidence="9">Carbohydrate ABC transporter permease</fullName>
    </submittedName>
</protein>
<feature type="domain" description="ABC transmembrane type-1" evidence="8">
    <location>
        <begin position="69"/>
        <end position="256"/>
    </location>
</feature>